<dbReference type="InterPro" id="IPR004788">
    <property type="entry name" value="Ribose5P_isomerase_type_A"/>
</dbReference>
<dbReference type="GO" id="GO:0009052">
    <property type="term" value="P:pentose-phosphate shunt, non-oxidative branch"/>
    <property type="evidence" value="ECO:0007669"/>
    <property type="project" value="InterPro"/>
</dbReference>
<dbReference type="SUPFAM" id="SSF100950">
    <property type="entry name" value="NagB/RpiA/CoA transferase-like"/>
    <property type="match status" value="1"/>
</dbReference>
<dbReference type="Gene3D" id="3.30.70.260">
    <property type="match status" value="1"/>
</dbReference>
<dbReference type="NCBIfam" id="NF001924">
    <property type="entry name" value="PRK00702.1"/>
    <property type="match status" value="1"/>
</dbReference>
<evidence type="ECO:0000256" key="1">
    <source>
        <dbReference type="ARBA" id="ARBA00001713"/>
    </source>
</evidence>
<gene>
    <name evidence="5" type="ORF">MNBD_ALPHA09-1496</name>
</gene>
<sequence length="235" mass="23624">MNLDADQRKCAAAARAVEIVTPGMRLGLGTGSTAAHFVRLLGSCVRAGLNVTGVPTSEATAELARDNGIALGSLDASFPLDLTVDGADEFDKGLTLIKGGGGALLREKIVAQASRRMIVIADADKQVETLGAFPLAVEIVRFSAGTTTARISTALAGLGLAIAPVLRTGADGAPFITDEGHYIVDCACGAIAEPPALAGALEAIAGVVDHGLFIGIATGVIVGHGDGSVTELGRI</sequence>
<dbReference type="CDD" id="cd01398">
    <property type="entry name" value="RPI_A"/>
    <property type="match status" value="1"/>
</dbReference>
<dbReference type="PANTHER" id="PTHR43748:SF3">
    <property type="entry name" value="RIBOSE-5-PHOSPHATE ISOMERASE 3, CHLOROPLASTIC-RELATED"/>
    <property type="match status" value="1"/>
</dbReference>
<dbReference type="EC" id="5.3.1.6" evidence="3"/>
<reference evidence="5" key="1">
    <citation type="submission" date="2018-06" db="EMBL/GenBank/DDBJ databases">
        <authorList>
            <person name="Zhirakovskaya E."/>
        </authorList>
    </citation>
    <scope>NUCLEOTIDE SEQUENCE</scope>
</reference>
<evidence type="ECO:0000313" key="5">
    <source>
        <dbReference type="EMBL" id="VAW10035.1"/>
    </source>
</evidence>
<comment type="catalytic activity">
    <reaction evidence="1">
        <text>aldehydo-D-ribose 5-phosphate = D-ribulose 5-phosphate</text>
        <dbReference type="Rhea" id="RHEA:14657"/>
        <dbReference type="ChEBI" id="CHEBI:58121"/>
        <dbReference type="ChEBI" id="CHEBI:58273"/>
        <dbReference type="EC" id="5.3.1.6"/>
    </reaction>
</comment>
<dbReference type="InterPro" id="IPR050262">
    <property type="entry name" value="Ribose-5P_isomerase"/>
</dbReference>
<evidence type="ECO:0000256" key="2">
    <source>
        <dbReference type="ARBA" id="ARBA00004921"/>
    </source>
</evidence>
<proteinExistence type="inferred from homology"/>
<dbReference type="Gene3D" id="3.40.50.1360">
    <property type="match status" value="1"/>
</dbReference>
<dbReference type="PANTHER" id="PTHR43748">
    <property type="entry name" value="RIBOSE-5-PHOSPHATE ISOMERASE 3, CHLOROPLASTIC-RELATED"/>
    <property type="match status" value="1"/>
</dbReference>
<accession>A0A3B0SVS0</accession>
<dbReference type="NCBIfam" id="TIGR00021">
    <property type="entry name" value="rpiA"/>
    <property type="match status" value="1"/>
</dbReference>
<dbReference type="FunFam" id="3.40.50.1360:FF:000001">
    <property type="entry name" value="Ribose-5-phosphate isomerase A"/>
    <property type="match status" value="1"/>
</dbReference>
<evidence type="ECO:0000256" key="4">
    <source>
        <dbReference type="ARBA" id="ARBA00023235"/>
    </source>
</evidence>
<dbReference type="InterPro" id="IPR020672">
    <property type="entry name" value="Ribose5P_isomerase_typA_subgr"/>
</dbReference>
<comment type="pathway">
    <text evidence="2">Carbohydrate degradation.</text>
</comment>
<protein>
    <recommendedName>
        <fullName evidence="3">ribose-5-phosphate isomerase</fullName>
        <ecNumber evidence="3">5.3.1.6</ecNumber>
    </recommendedName>
</protein>
<dbReference type="HAMAP" id="MF_00170">
    <property type="entry name" value="Rib_5P_isom_A"/>
    <property type="match status" value="1"/>
</dbReference>
<name>A0A3B0SVS0_9ZZZZ</name>
<keyword evidence="4 5" id="KW-0413">Isomerase</keyword>
<evidence type="ECO:0000256" key="3">
    <source>
        <dbReference type="ARBA" id="ARBA00011959"/>
    </source>
</evidence>
<dbReference type="EMBL" id="UOEM01000003">
    <property type="protein sequence ID" value="VAW10035.1"/>
    <property type="molecule type" value="Genomic_DNA"/>
</dbReference>
<dbReference type="GO" id="GO:0004751">
    <property type="term" value="F:ribose-5-phosphate isomerase activity"/>
    <property type="evidence" value="ECO:0007669"/>
    <property type="project" value="UniProtKB-EC"/>
</dbReference>
<dbReference type="Pfam" id="PF06026">
    <property type="entry name" value="Rib_5-P_isom_A"/>
    <property type="match status" value="1"/>
</dbReference>
<dbReference type="AlphaFoldDB" id="A0A3B0SVS0"/>
<dbReference type="SUPFAM" id="SSF75445">
    <property type="entry name" value="D-ribose-5-phosphate isomerase (RpiA), lid domain"/>
    <property type="match status" value="1"/>
</dbReference>
<organism evidence="5">
    <name type="scientific">hydrothermal vent metagenome</name>
    <dbReference type="NCBI Taxonomy" id="652676"/>
    <lineage>
        <taxon>unclassified sequences</taxon>
        <taxon>metagenomes</taxon>
        <taxon>ecological metagenomes</taxon>
    </lineage>
</organism>
<dbReference type="InterPro" id="IPR037171">
    <property type="entry name" value="NagB/RpiA_transferase-like"/>
</dbReference>